<comment type="function">
    <text evidence="6 7">Acts as a Mg(2+) transporter. Can also transport other divalent cations such as Fe(2+), Sr(2+), Ba(2+), Mn(2+) and Co(2+) but to a much less extent than Mg(2+).</text>
</comment>
<feature type="signal peptide" evidence="8">
    <location>
        <begin position="1"/>
        <end position="18"/>
    </location>
</feature>
<comment type="subunit">
    <text evidence="7">Homodimer.</text>
</comment>
<evidence type="ECO:0000256" key="2">
    <source>
        <dbReference type="ARBA" id="ARBA00007001"/>
    </source>
</evidence>
<dbReference type="Proteomes" id="UP001485043">
    <property type="component" value="Unassembled WGS sequence"/>
</dbReference>
<dbReference type="EMBL" id="JALJOV010000040">
    <property type="protein sequence ID" value="KAK9868206.1"/>
    <property type="molecule type" value="Genomic_DNA"/>
</dbReference>
<keyword evidence="7" id="KW-0967">Endosome</keyword>
<feature type="transmembrane region" description="Helical" evidence="7">
    <location>
        <begin position="185"/>
        <end position="206"/>
    </location>
</feature>
<keyword evidence="7" id="KW-0460">Magnesium</keyword>
<dbReference type="PANTHER" id="PTHR12570">
    <property type="match status" value="1"/>
</dbReference>
<dbReference type="GO" id="GO:0005769">
    <property type="term" value="C:early endosome"/>
    <property type="evidence" value="ECO:0007669"/>
    <property type="project" value="UniProtKB-SubCell"/>
</dbReference>
<feature type="transmembrane region" description="Helical" evidence="7">
    <location>
        <begin position="82"/>
        <end position="101"/>
    </location>
</feature>
<feature type="chain" id="PRO_5043486442" description="Probable magnesium transporter" evidence="8">
    <location>
        <begin position="19"/>
        <end position="304"/>
    </location>
</feature>
<evidence type="ECO:0000256" key="5">
    <source>
        <dbReference type="ARBA" id="ARBA00023136"/>
    </source>
</evidence>
<keyword evidence="4 7" id="KW-1133">Transmembrane helix</keyword>
<name>A0AAW1TH43_9CHLO</name>
<organism evidence="9 10">
    <name type="scientific">Apatococcus fuscideae</name>
    <dbReference type="NCBI Taxonomy" id="2026836"/>
    <lineage>
        <taxon>Eukaryota</taxon>
        <taxon>Viridiplantae</taxon>
        <taxon>Chlorophyta</taxon>
        <taxon>core chlorophytes</taxon>
        <taxon>Trebouxiophyceae</taxon>
        <taxon>Chlorellales</taxon>
        <taxon>Chlorellaceae</taxon>
        <taxon>Apatococcus</taxon>
    </lineage>
</organism>
<dbReference type="PANTHER" id="PTHR12570:SF65">
    <property type="entry name" value="MAGNESIUM TRANSPORTER NIPA9-RELATED"/>
    <property type="match status" value="1"/>
</dbReference>
<evidence type="ECO:0000256" key="8">
    <source>
        <dbReference type="SAM" id="SignalP"/>
    </source>
</evidence>
<comment type="caution">
    <text evidence="9">The sequence shown here is derived from an EMBL/GenBank/DDBJ whole genome shotgun (WGS) entry which is preliminary data.</text>
</comment>
<keyword evidence="10" id="KW-1185">Reference proteome</keyword>
<evidence type="ECO:0000313" key="10">
    <source>
        <dbReference type="Proteomes" id="UP001485043"/>
    </source>
</evidence>
<evidence type="ECO:0000256" key="6">
    <source>
        <dbReference type="ARBA" id="ARBA00025284"/>
    </source>
</evidence>
<evidence type="ECO:0000256" key="7">
    <source>
        <dbReference type="RuleBase" id="RU363078"/>
    </source>
</evidence>
<proteinExistence type="inferred from homology"/>
<dbReference type="Pfam" id="PF05653">
    <property type="entry name" value="Mg_trans_NIPA"/>
    <property type="match status" value="1"/>
</dbReference>
<evidence type="ECO:0000313" key="9">
    <source>
        <dbReference type="EMBL" id="KAK9868206.1"/>
    </source>
</evidence>
<keyword evidence="3 7" id="KW-0812">Transmembrane</keyword>
<keyword evidence="7" id="KW-0406">Ion transport</keyword>
<keyword evidence="5 7" id="KW-0472">Membrane</keyword>
<sequence length="304" mass="30923">MLLAFALAPVSVVQPVSCVGLVTLAVFSHFYLKERLQAAEWLSTLLAGVGTVALGVASEGDAATKAESSMDPQAQGLSLPRAGLVMGALFVLVGMSAVVRARSQQQPRRGASSSGGSSQRAVASSFGLQAGACFGLSAAACRTGFLLGSQVSVLYIPVGVLAGAGLTSTGLMLQTCGLKDGNTVVVCTCAAVSSMVTGVVVGLLALQEALPSGAAARSLQLLAWVLILFGVTGLALGPGGWKLLLRPLARAIPARALASLPTWAALQLRSAAQEKGLPVTQEASMPLRRATSFSFNTPRPNPPK</sequence>
<evidence type="ECO:0000256" key="3">
    <source>
        <dbReference type="ARBA" id="ARBA00022692"/>
    </source>
</evidence>
<dbReference type="InterPro" id="IPR037185">
    <property type="entry name" value="EmrE-like"/>
</dbReference>
<gene>
    <name evidence="9" type="ORF">WJX84_006682</name>
</gene>
<dbReference type="InterPro" id="IPR008521">
    <property type="entry name" value="Mg_trans_NIPA"/>
</dbReference>
<protein>
    <recommendedName>
        <fullName evidence="7">Probable magnesium transporter</fullName>
    </recommendedName>
</protein>
<evidence type="ECO:0000256" key="1">
    <source>
        <dbReference type="ARBA" id="ARBA00004141"/>
    </source>
</evidence>
<keyword evidence="7" id="KW-0813">Transport</keyword>
<dbReference type="Gene3D" id="1.10.3730.20">
    <property type="match status" value="1"/>
</dbReference>
<keyword evidence="7" id="KW-1003">Cell membrane</keyword>
<dbReference type="AlphaFoldDB" id="A0AAW1TH43"/>
<reference evidence="9 10" key="1">
    <citation type="journal article" date="2024" name="Nat. Commun.">
        <title>Phylogenomics reveals the evolutionary origins of lichenization in chlorophyte algae.</title>
        <authorList>
            <person name="Puginier C."/>
            <person name="Libourel C."/>
            <person name="Otte J."/>
            <person name="Skaloud P."/>
            <person name="Haon M."/>
            <person name="Grisel S."/>
            <person name="Petersen M."/>
            <person name="Berrin J.G."/>
            <person name="Delaux P.M."/>
            <person name="Dal Grande F."/>
            <person name="Keller J."/>
        </authorList>
    </citation>
    <scope>NUCLEOTIDE SEQUENCE [LARGE SCALE GENOMIC DNA]</scope>
    <source>
        <strain evidence="9 10">SAG 2523</strain>
    </source>
</reference>
<feature type="transmembrane region" description="Helical" evidence="7">
    <location>
        <begin position="221"/>
        <end position="245"/>
    </location>
</feature>
<keyword evidence="8" id="KW-0732">Signal</keyword>
<comment type="similarity">
    <text evidence="2 7">Belongs to the NIPA (TC 2.A.7) family.</text>
</comment>
<dbReference type="GO" id="GO:0015095">
    <property type="term" value="F:magnesium ion transmembrane transporter activity"/>
    <property type="evidence" value="ECO:0007669"/>
    <property type="project" value="UniProtKB-UniRule"/>
</dbReference>
<evidence type="ECO:0000256" key="4">
    <source>
        <dbReference type="ARBA" id="ARBA00022989"/>
    </source>
</evidence>
<feature type="transmembrane region" description="Helical" evidence="7">
    <location>
        <begin position="152"/>
        <end position="173"/>
    </location>
</feature>
<dbReference type="GO" id="GO:0005886">
    <property type="term" value="C:plasma membrane"/>
    <property type="evidence" value="ECO:0007669"/>
    <property type="project" value="UniProtKB-SubCell"/>
</dbReference>
<accession>A0AAW1TH43</accession>
<comment type="subcellular location">
    <subcellularLocation>
        <location evidence="7">Cell membrane</location>
        <topology evidence="7">Multi-pass membrane protein</topology>
    </subcellularLocation>
    <subcellularLocation>
        <location evidence="7">Early endosome</location>
    </subcellularLocation>
    <subcellularLocation>
        <location evidence="1">Membrane</location>
        <topology evidence="1">Multi-pass membrane protein</topology>
    </subcellularLocation>
</comment>
<comment type="caution">
    <text evidence="7">Lacks conserved residue(s) required for the propagation of feature annotation.</text>
</comment>
<dbReference type="SUPFAM" id="SSF103481">
    <property type="entry name" value="Multidrug resistance efflux transporter EmrE"/>
    <property type="match status" value="1"/>
</dbReference>